<comment type="caution">
    <text evidence="1">The sequence shown here is derived from an EMBL/GenBank/DDBJ whole genome shotgun (WGS) entry which is preliminary data.</text>
</comment>
<dbReference type="OrthoDB" id="725917at2"/>
<organism evidence="1 2">
    <name type="scientific">Chitinophaga solisilvae</name>
    <dbReference type="NCBI Taxonomy" id="1233460"/>
    <lineage>
        <taxon>Bacteria</taxon>
        <taxon>Pseudomonadati</taxon>
        <taxon>Bacteroidota</taxon>
        <taxon>Chitinophagia</taxon>
        <taxon>Chitinophagales</taxon>
        <taxon>Chitinophagaceae</taxon>
        <taxon>Chitinophaga</taxon>
    </lineage>
</organism>
<proteinExistence type="predicted"/>
<gene>
    <name evidence="1" type="ORF">ECE50_013585</name>
</gene>
<reference evidence="1" key="1">
    <citation type="submission" date="2020-05" db="EMBL/GenBank/DDBJ databases">
        <title>Chitinophaga laudate sp. nov., isolated from a tropical peat swamp.</title>
        <authorList>
            <person name="Goh C.B.S."/>
            <person name="Lee M.S."/>
            <person name="Parimannan S."/>
            <person name="Pasbakhsh P."/>
            <person name="Yule C.M."/>
            <person name="Rajandas H."/>
            <person name="Loke S."/>
            <person name="Croft L."/>
            <person name="Tan J.B.L."/>
        </authorList>
    </citation>
    <scope>NUCLEOTIDE SEQUENCE</scope>
    <source>
        <strain evidence="1">Mgbs1</strain>
    </source>
</reference>
<protein>
    <submittedName>
        <fullName evidence="1">SusD/RagB family nutrient-binding outer membrane lipoprotein</fullName>
    </submittedName>
</protein>
<dbReference type="InterPro" id="IPR011990">
    <property type="entry name" value="TPR-like_helical_dom_sf"/>
</dbReference>
<keyword evidence="1" id="KW-0449">Lipoprotein</keyword>
<dbReference type="AlphaFoldDB" id="A0A433WD88"/>
<accession>A0A433WD88</accession>
<dbReference type="SUPFAM" id="SSF48452">
    <property type="entry name" value="TPR-like"/>
    <property type="match status" value="1"/>
</dbReference>
<evidence type="ECO:0000313" key="2">
    <source>
        <dbReference type="Proteomes" id="UP000281028"/>
    </source>
</evidence>
<dbReference type="InterPro" id="IPR041662">
    <property type="entry name" value="SusD-like_2"/>
</dbReference>
<dbReference type="Gene3D" id="1.25.40.390">
    <property type="match status" value="1"/>
</dbReference>
<dbReference type="Proteomes" id="UP000281028">
    <property type="component" value="Unassembled WGS sequence"/>
</dbReference>
<sequence>MKKLLYLFLLSAGMMMCFAGCRKFSDSINRNPNLPDTFSNPKLLTYAIQKLDMGLANPYGLLYTQLLSEKVYTDASRYINISFDFADYYAVLMNLNLIINTRYFNTDEGAAANQQAVARILRAYYFWFITDRWGDVPYKEALQGKAKIDPAYDKQKDIYTDLFKELKEAAAQLKDDSDSAAAGDMLYYGDVKKWKRFAGTLHALMALRLSKADAAWGQREFNAAIGIGIFSSNDDNVIFQHKSETAYENYWYYVYTVQGRRWYCVSEPLVKFMKPLADPRLKIYAAKTSGGDYVGMPYGLVGNEAQNIPAGNVSFQGTEIRKRDATSYIVTYAQALLAKAEAEKLGWLPGGDGTAAADYNKAIEASIQQWTGSNTGAAAYIAQPEVAYNPAKALRQIGYQRWVHLYMNGYESWAEWRRTGFPELTPAPNNGNVPIPRRQGYPLSEHNINTRNVDAAVSAQPSFNGKDDLTGRVWWDVK</sequence>
<name>A0A433WD88_9BACT</name>
<keyword evidence="2" id="KW-1185">Reference proteome</keyword>
<dbReference type="EMBL" id="RIAR02000001">
    <property type="protein sequence ID" value="NSL87873.1"/>
    <property type="molecule type" value="Genomic_DNA"/>
</dbReference>
<dbReference type="Pfam" id="PF12771">
    <property type="entry name" value="SusD-like_2"/>
    <property type="match status" value="1"/>
</dbReference>
<evidence type="ECO:0000313" key="1">
    <source>
        <dbReference type="EMBL" id="NSL87873.1"/>
    </source>
</evidence>